<evidence type="ECO:0000313" key="2">
    <source>
        <dbReference type="Proteomes" id="UP001055072"/>
    </source>
</evidence>
<dbReference type="Proteomes" id="UP001055072">
    <property type="component" value="Unassembled WGS sequence"/>
</dbReference>
<proteinExistence type="predicted"/>
<name>A0ACB8TQS4_9APHY</name>
<evidence type="ECO:0000313" key="1">
    <source>
        <dbReference type="EMBL" id="KAI0084411.1"/>
    </source>
</evidence>
<dbReference type="EMBL" id="MU274943">
    <property type="protein sequence ID" value="KAI0084411.1"/>
    <property type="molecule type" value="Genomic_DNA"/>
</dbReference>
<keyword evidence="2" id="KW-1185">Reference proteome</keyword>
<accession>A0ACB8TQS4</accession>
<organism evidence="1 2">
    <name type="scientific">Irpex rosettiformis</name>
    <dbReference type="NCBI Taxonomy" id="378272"/>
    <lineage>
        <taxon>Eukaryota</taxon>
        <taxon>Fungi</taxon>
        <taxon>Dikarya</taxon>
        <taxon>Basidiomycota</taxon>
        <taxon>Agaricomycotina</taxon>
        <taxon>Agaricomycetes</taxon>
        <taxon>Polyporales</taxon>
        <taxon>Irpicaceae</taxon>
        <taxon>Irpex</taxon>
    </lineage>
</organism>
<protein>
    <submittedName>
        <fullName evidence="1">Uncharacterized protein</fullName>
    </submittedName>
</protein>
<comment type="caution">
    <text evidence="1">The sequence shown here is derived from an EMBL/GenBank/DDBJ whole genome shotgun (WGS) entry which is preliminary data.</text>
</comment>
<sequence length="482" mass="54901">MASNSSKEESQHTTREYECNTCAKQGGARKCRGCQKVQYCSVECQKADWHRHVIDCNISNGKPVTSAHYLVYAVLSHTTVTNQYALTEWGLAKAMTISSHSAYMLLRVYTWLIKEKKISAMRLHEWRVKGTLVSEIKAVYESVPPEARGDCYAWFLENQFILENPMATIEDVAKMGDGRDKRLWAMLSRGVESERNTTEAMREAYEKLDGDGRDCWELLRTLIDDSYPGPESPLWLKFGFCACPTLQDESKLTRAYQNLASLCPFDKFCDAYSKHSLVALFKKYKIASFPSSSASSIFYTCIVDVLSVPFRELKPVWWLKKLVEIVPKDAEFDWKSAFPQTLEFGFLHCMSKKDTHALLDLYRAFFSSPASNPLALDRARRSNRLSRFFFKDLGMKMDKARPKVYKRLLAKPRISQFCVPVDAADLNLARSMGSLGIEEIITVEDVTTPPVPPASVDHRMAKNMQQNPNSIYKTVTVIELPT</sequence>
<gene>
    <name evidence="1" type="ORF">BDY19DRAFT_997764</name>
</gene>
<reference evidence="1" key="1">
    <citation type="journal article" date="2021" name="Environ. Microbiol.">
        <title>Gene family expansions and transcriptome signatures uncover fungal adaptations to wood decay.</title>
        <authorList>
            <person name="Hage H."/>
            <person name="Miyauchi S."/>
            <person name="Viragh M."/>
            <person name="Drula E."/>
            <person name="Min B."/>
            <person name="Chaduli D."/>
            <person name="Navarro D."/>
            <person name="Favel A."/>
            <person name="Norest M."/>
            <person name="Lesage-Meessen L."/>
            <person name="Balint B."/>
            <person name="Merenyi Z."/>
            <person name="de Eugenio L."/>
            <person name="Morin E."/>
            <person name="Martinez A.T."/>
            <person name="Baldrian P."/>
            <person name="Stursova M."/>
            <person name="Martinez M.J."/>
            <person name="Novotny C."/>
            <person name="Magnuson J.K."/>
            <person name="Spatafora J.W."/>
            <person name="Maurice S."/>
            <person name="Pangilinan J."/>
            <person name="Andreopoulos W."/>
            <person name="LaButti K."/>
            <person name="Hundley H."/>
            <person name="Na H."/>
            <person name="Kuo A."/>
            <person name="Barry K."/>
            <person name="Lipzen A."/>
            <person name="Henrissat B."/>
            <person name="Riley R."/>
            <person name="Ahrendt S."/>
            <person name="Nagy L.G."/>
            <person name="Grigoriev I.V."/>
            <person name="Martin F."/>
            <person name="Rosso M.N."/>
        </authorList>
    </citation>
    <scope>NUCLEOTIDE SEQUENCE</scope>
    <source>
        <strain evidence="1">CBS 384.51</strain>
    </source>
</reference>